<keyword evidence="2" id="KW-1185">Reference proteome</keyword>
<dbReference type="AlphaFoldDB" id="W1NLR7"/>
<sequence length="83" mass="9422">MYGYAGSLSALLGAVIILRRRNLCASPEFAIVRITETFIRVFVELLIETTRATRLAMELETYLADGLGKSKSWAGRERKREDR</sequence>
<dbReference type="HOGENOM" id="CLU_2545623_0_0_1"/>
<dbReference type="Proteomes" id="UP000017836">
    <property type="component" value="Unassembled WGS sequence"/>
</dbReference>
<evidence type="ECO:0000313" key="1">
    <source>
        <dbReference type="EMBL" id="ERM96461.1"/>
    </source>
</evidence>
<proteinExistence type="predicted"/>
<evidence type="ECO:0000313" key="2">
    <source>
        <dbReference type="Proteomes" id="UP000017836"/>
    </source>
</evidence>
<reference evidence="2" key="1">
    <citation type="journal article" date="2013" name="Science">
        <title>The Amborella genome and the evolution of flowering plants.</title>
        <authorList>
            <consortium name="Amborella Genome Project"/>
        </authorList>
    </citation>
    <scope>NUCLEOTIDE SEQUENCE [LARGE SCALE GENOMIC DNA]</scope>
</reference>
<name>W1NLR7_AMBTC</name>
<organism evidence="1 2">
    <name type="scientific">Amborella trichopoda</name>
    <dbReference type="NCBI Taxonomy" id="13333"/>
    <lineage>
        <taxon>Eukaryota</taxon>
        <taxon>Viridiplantae</taxon>
        <taxon>Streptophyta</taxon>
        <taxon>Embryophyta</taxon>
        <taxon>Tracheophyta</taxon>
        <taxon>Spermatophyta</taxon>
        <taxon>Magnoliopsida</taxon>
        <taxon>Amborellales</taxon>
        <taxon>Amborellaceae</taxon>
        <taxon>Amborella</taxon>
    </lineage>
</organism>
<protein>
    <submittedName>
        <fullName evidence="1">Uncharacterized protein</fullName>
    </submittedName>
</protein>
<dbReference type="Gramene" id="ERM96461">
    <property type="protein sequence ID" value="ERM96461"/>
    <property type="gene ID" value="AMTR_s00001p00255730"/>
</dbReference>
<accession>W1NLR7</accession>
<gene>
    <name evidence="1" type="ORF">AMTR_s00001p00255730</name>
</gene>
<dbReference type="EMBL" id="KI397142">
    <property type="protein sequence ID" value="ERM96461.1"/>
    <property type="molecule type" value="Genomic_DNA"/>
</dbReference>